<dbReference type="EMBL" id="JBBNAG010000003">
    <property type="protein sequence ID" value="KAK9147890.1"/>
    <property type="molecule type" value="Genomic_DNA"/>
</dbReference>
<keyword evidence="3" id="KW-1185">Reference proteome</keyword>
<feature type="region of interest" description="Disordered" evidence="1">
    <location>
        <begin position="22"/>
        <end position="45"/>
    </location>
</feature>
<sequence>MKLVWCPDIASKAFIDTVKSLSSTAGGTSHHHHHHHHDGGGDDHEETSVAELISAMAGGWNAKLIVETWSNDAGGGVATSVGLAAARGHTGGRHVCVVASERAGAEYREAGGAAAEVVAGEAEEAMGAVEGVDFLVVDSRGKDAERLMRAARTAYLPVGLGVEIAYVGASGGGPAKSTGGGRWFRHVDEAGEEHVFRR</sequence>
<protein>
    <submittedName>
        <fullName evidence="2">Uncharacterized protein</fullName>
    </submittedName>
</protein>
<dbReference type="Pfam" id="PF07279">
    <property type="entry name" value="DUF1442"/>
    <property type="match status" value="1"/>
</dbReference>
<dbReference type="InterPro" id="IPR009902">
    <property type="entry name" value="DUF1442"/>
</dbReference>
<dbReference type="PANTHER" id="PTHR33593">
    <property type="entry name" value="DUF1442 FAMILY PROTEIN"/>
    <property type="match status" value="1"/>
</dbReference>
<dbReference type="PANTHER" id="PTHR33593:SF2">
    <property type="entry name" value="ANKYRIN REPEAT_KH DOMAIN PROTEIN (DUF1442)"/>
    <property type="match status" value="1"/>
</dbReference>
<dbReference type="Proteomes" id="UP001419268">
    <property type="component" value="Unassembled WGS sequence"/>
</dbReference>
<gene>
    <name evidence="2" type="ORF">Scep_006647</name>
</gene>
<evidence type="ECO:0000256" key="1">
    <source>
        <dbReference type="SAM" id="MobiDB-lite"/>
    </source>
</evidence>
<accession>A0AAP0K9K7</accession>
<dbReference type="AlphaFoldDB" id="A0AAP0K9K7"/>
<name>A0AAP0K9K7_9MAGN</name>
<reference evidence="2 3" key="1">
    <citation type="submission" date="2024-01" db="EMBL/GenBank/DDBJ databases">
        <title>Genome assemblies of Stephania.</title>
        <authorList>
            <person name="Yang L."/>
        </authorList>
    </citation>
    <scope>NUCLEOTIDE SEQUENCE [LARGE SCALE GENOMIC DNA]</scope>
    <source>
        <strain evidence="2">JXDWG</strain>
        <tissue evidence="2">Leaf</tissue>
    </source>
</reference>
<proteinExistence type="predicted"/>
<organism evidence="2 3">
    <name type="scientific">Stephania cephalantha</name>
    <dbReference type="NCBI Taxonomy" id="152367"/>
    <lineage>
        <taxon>Eukaryota</taxon>
        <taxon>Viridiplantae</taxon>
        <taxon>Streptophyta</taxon>
        <taxon>Embryophyta</taxon>
        <taxon>Tracheophyta</taxon>
        <taxon>Spermatophyta</taxon>
        <taxon>Magnoliopsida</taxon>
        <taxon>Ranunculales</taxon>
        <taxon>Menispermaceae</taxon>
        <taxon>Menispermoideae</taxon>
        <taxon>Cissampelideae</taxon>
        <taxon>Stephania</taxon>
    </lineage>
</organism>
<evidence type="ECO:0000313" key="2">
    <source>
        <dbReference type="EMBL" id="KAK9147890.1"/>
    </source>
</evidence>
<comment type="caution">
    <text evidence="2">The sequence shown here is derived from an EMBL/GenBank/DDBJ whole genome shotgun (WGS) entry which is preliminary data.</text>
</comment>
<evidence type="ECO:0000313" key="3">
    <source>
        <dbReference type="Proteomes" id="UP001419268"/>
    </source>
</evidence>